<dbReference type="GO" id="GO:0008289">
    <property type="term" value="F:lipid binding"/>
    <property type="evidence" value="ECO:0007669"/>
    <property type="project" value="UniProtKB-KW"/>
</dbReference>
<name>A0A939HAY6_9CLOT</name>
<dbReference type="PROSITE" id="PS51482">
    <property type="entry name" value="DEGV"/>
    <property type="match status" value="1"/>
</dbReference>
<keyword evidence="2" id="KW-0446">Lipid-binding</keyword>
<dbReference type="InterPro" id="IPR003797">
    <property type="entry name" value="DegV"/>
</dbReference>
<dbReference type="NCBIfam" id="TIGR00762">
    <property type="entry name" value="DegV"/>
    <property type="match status" value="1"/>
</dbReference>
<evidence type="ECO:0000256" key="2">
    <source>
        <dbReference type="ARBA" id="ARBA00023121"/>
    </source>
</evidence>
<sequence length="283" mass="31389">MEKIAIFTDSACDLRDKDLEEYGIRILPLQIIYKDATYRDRVEISADTVYENFEKEVPKTSLPKGVDIDQLFKDLVAEGYTHAIGVLISGGLSGTANSVKLVAQEHPEIETFIFDTLNLSMAEGIQALNAAKMVREGKSFSEIKEALPKQRKTVDTYYCLSTLEYLIKGGRIGKVSGTIGQMLNIKPIISVNEEGVYYTVDKARGTNQAYSKLIDILKDNLEKTKCRVWVMHGGAKKEAQKIVERIKDLPGILSLEYDQISPALGVHTGKGLVGICVERIIGK</sequence>
<dbReference type="Gene3D" id="3.30.1180.10">
    <property type="match status" value="1"/>
</dbReference>
<dbReference type="Pfam" id="PF02645">
    <property type="entry name" value="DegV"/>
    <property type="match status" value="1"/>
</dbReference>
<dbReference type="SUPFAM" id="SSF82549">
    <property type="entry name" value="DAK1/DegV-like"/>
    <property type="match status" value="1"/>
</dbReference>
<gene>
    <name evidence="3" type="ORF">J3A84_08090</name>
</gene>
<keyword evidence="4" id="KW-1185">Reference proteome</keyword>
<dbReference type="EMBL" id="JAFNJU010000005">
    <property type="protein sequence ID" value="MBO1264985.1"/>
    <property type="molecule type" value="Genomic_DNA"/>
</dbReference>
<comment type="caution">
    <text evidence="3">The sequence shown here is derived from an EMBL/GenBank/DDBJ whole genome shotgun (WGS) entry which is preliminary data.</text>
</comment>
<dbReference type="InterPro" id="IPR050270">
    <property type="entry name" value="DegV_domain_contain"/>
</dbReference>
<dbReference type="PANTHER" id="PTHR33434">
    <property type="entry name" value="DEGV DOMAIN-CONTAINING PROTEIN DR_1986-RELATED"/>
    <property type="match status" value="1"/>
</dbReference>
<reference evidence="3" key="1">
    <citation type="submission" date="2021-03" db="EMBL/GenBank/DDBJ databases">
        <title>Proteiniclasticum marinus sp. nov., isolated from tidal flat sediment.</title>
        <authorList>
            <person name="Namirimu T."/>
            <person name="Yang J.-A."/>
            <person name="Yang S.-H."/>
            <person name="Kim Y.-J."/>
            <person name="Kwon K.K."/>
        </authorList>
    </citation>
    <scope>NUCLEOTIDE SEQUENCE</scope>
    <source>
        <strain evidence="3">SCR006</strain>
    </source>
</reference>
<accession>A0A939HAY6</accession>
<dbReference type="PANTHER" id="PTHR33434:SF3">
    <property type="entry name" value="DEGV DOMAIN-CONTAINING PROTEIN YITS"/>
    <property type="match status" value="1"/>
</dbReference>
<comment type="function">
    <text evidence="1">May bind long-chain fatty acids, such as palmitate, and may play a role in lipid transport or fatty acid metabolism.</text>
</comment>
<evidence type="ECO:0000313" key="3">
    <source>
        <dbReference type="EMBL" id="MBO1264985.1"/>
    </source>
</evidence>
<dbReference type="RefSeq" id="WP_207599504.1">
    <property type="nucleotide sequence ID" value="NZ_JAFNJU010000005.1"/>
</dbReference>
<dbReference type="AlphaFoldDB" id="A0A939HAY6"/>
<protein>
    <submittedName>
        <fullName evidence="3">DegV family protein</fullName>
    </submittedName>
</protein>
<dbReference type="Proteomes" id="UP000664218">
    <property type="component" value="Unassembled WGS sequence"/>
</dbReference>
<evidence type="ECO:0000256" key="1">
    <source>
        <dbReference type="ARBA" id="ARBA00003238"/>
    </source>
</evidence>
<dbReference type="Gene3D" id="3.40.50.10170">
    <property type="match status" value="1"/>
</dbReference>
<proteinExistence type="predicted"/>
<dbReference type="InterPro" id="IPR043168">
    <property type="entry name" value="DegV_C"/>
</dbReference>
<organism evidence="3 4">
    <name type="scientific">Proteiniclasticum aestuarii</name>
    <dbReference type="NCBI Taxonomy" id="2817862"/>
    <lineage>
        <taxon>Bacteria</taxon>
        <taxon>Bacillati</taxon>
        <taxon>Bacillota</taxon>
        <taxon>Clostridia</taxon>
        <taxon>Eubacteriales</taxon>
        <taxon>Clostridiaceae</taxon>
        <taxon>Proteiniclasticum</taxon>
    </lineage>
</organism>
<evidence type="ECO:0000313" key="4">
    <source>
        <dbReference type="Proteomes" id="UP000664218"/>
    </source>
</evidence>